<evidence type="ECO:0000259" key="2">
    <source>
        <dbReference type="PROSITE" id="PS50943"/>
    </source>
</evidence>
<protein>
    <submittedName>
        <fullName evidence="3">Helix-turn-helix protein</fullName>
    </submittedName>
</protein>
<evidence type="ECO:0000256" key="1">
    <source>
        <dbReference type="SAM" id="MobiDB-lite"/>
    </source>
</evidence>
<dbReference type="RefSeq" id="WP_144572048.1">
    <property type="nucleotide sequence ID" value="NZ_VLKG01000009.1"/>
</dbReference>
<evidence type="ECO:0000313" key="4">
    <source>
        <dbReference type="Proteomes" id="UP000319627"/>
    </source>
</evidence>
<accession>A0A562I052</accession>
<gene>
    <name evidence="3" type="ORF">LX59_02347</name>
</gene>
<dbReference type="EMBL" id="VLKG01000009">
    <property type="protein sequence ID" value="TWH64400.1"/>
    <property type="molecule type" value="Genomic_DNA"/>
</dbReference>
<evidence type="ECO:0000313" key="3">
    <source>
        <dbReference type="EMBL" id="TWH64400.1"/>
    </source>
</evidence>
<feature type="domain" description="HTH cro/C1-type" evidence="2">
    <location>
        <begin position="21"/>
        <end position="76"/>
    </location>
</feature>
<dbReference type="AlphaFoldDB" id="A0A562I052"/>
<dbReference type="Gene3D" id="1.10.260.40">
    <property type="entry name" value="lambda repressor-like DNA-binding domains"/>
    <property type="match status" value="1"/>
</dbReference>
<reference evidence="3 4" key="1">
    <citation type="submission" date="2019-07" db="EMBL/GenBank/DDBJ databases">
        <title>Genomic Encyclopedia of Type Strains, Phase I: the one thousand microbial genomes (KMG-I) project.</title>
        <authorList>
            <person name="Kyrpides N."/>
        </authorList>
    </citation>
    <scope>NUCLEOTIDE SEQUENCE [LARGE SCALE GENOMIC DNA]</scope>
    <source>
        <strain evidence="3 4">DSM 375</strain>
    </source>
</reference>
<dbReference type="PROSITE" id="PS50943">
    <property type="entry name" value="HTH_CROC1"/>
    <property type="match status" value="1"/>
</dbReference>
<dbReference type="Proteomes" id="UP000319627">
    <property type="component" value="Unassembled WGS sequence"/>
</dbReference>
<comment type="caution">
    <text evidence="3">The sequence shown here is derived from an EMBL/GenBank/DDBJ whole genome shotgun (WGS) entry which is preliminary data.</text>
</comment>
<dbReference type="CDD" id="cd00093">
    <property type="entry name" value="HTH_XRE"/>
    <property type="match status" value="1"/>
</dbReference>
<dbReference type="Pfam" id="PF13560">
    <property type="entry name" value="HTH_31"/>
    <property type="match status" value="1"/>
</dbReference>
<feature type="region of interest" description="Disordered" evidence="1">
    <location>
        <begin position="190"/>
        <end position="210"/>
    </location>
</feature>
<dbReference type="GO" id="GO:0003677">
    <property type="term" value="F:DNA binding"/>
    <property type="evidence" value="ECO:0007669"/>
    <property type="project" value="InterPro"/>
</dbReference>
<feature type="compositionally biased region" description="Low complexity" evidence="1">
    <location>
        <begin position="191"/>
        <end position="210"/>
    </location>
</feature>
<sequence>MAIILDRIKRKDLAQVVGQRLRGARQASGLSQRQAADALGHKEMTQISLAESGQRLPPLVNVMRLADTYSVPTDYLLGRIDDPDLEGVELRLPLLERGLGLSLEGLHRQLIKGYSRLTLTLSKGSAKDRAALTQLVSLAQEGKEVLRRVRELNPEFDELKGGAHLLRVLADIEALGRYAHERTRHERHAVQQAQQSMQQAQQSMQEVAHE</sequence>
<organism evidence="3 4">
    <name type="scientific">Azomonas agilis</name>
    <dbReference type="NCBI Taxonomy" id="116849"/>
    <lineage>
        <taxon>Bacteria</taxon>
        <taxon>Pseudomonadati</taxon>
        <taxon>Pseudomonadota</taxon>
        <taxon>Gammaproteobacteria</taxon>
        <taxon>Pseudomonadales</taxon>
        <taxon>Pseudomonadaceae</taxon>
        <taxon>Azomonas</taxon>
    </lineage>
</organism>
<dbReference type="SMART" id="SM00530">
    <property type="entry name" value="HTH_XRE"/>
    <property type="match status" value="1"/>
</dbReference>
<dbReference type="OrthoDB" id="9090778at2"/>
<dbReference type="SUPFAM" id="SSF47413">
    <property type="entry name" value="lambda repressor-like DNA-binding domains"/>
    <property type="match status" value="1"/>
</dbReference>
<keyword evidence="4" id="KW-1185">Reference proteome</keyword>
<dbReference type="InterPro" id="IPR001387">
    <property type="entry name" value="Cro/C1-type_HTH"/>
</dbReference>
<proteinExistence type="predicted"/>
<dbReference type="InterPro" id="IPR010982">
    <property type="entry name" value="Lambda_DNA-bd_dom_sf"/>
</dbReference>
<name>A0A562I052_9GAMM</name>